<dbReference type="InParanoid" id="A0A316WE05"/>
<feature type="chain" id="PRO_5016380835" description="Secreted protein" evidence="1">
    <location>
        <begin position="23"/>
        <end position="80"/>
    </location>
</feature>
<accession>A0A316WE05</accession>
<dbReference type="AlphaFoldDB" id="A0A316WE05"/>
<dbReference type="Proteomes" id="UP000245783">
    <property type="component" value="Unassembled WGS sequence"/>
</dbReference>
<dbReference type="EMBL" id="KZ819354">
    <property type="protein sequence ID" value="PWN45665.1"/>
    <property type="molecule type" value="Genomic_DNA"/>
</dbReference>
<sequence length="80" mass="8997">MTTLSLHSRLLPLCCLSACVETRLYIGQHGRVLQQSLTMIITNLLRSQDHIWACMRAVCFVQGWRSSVASTQQHVAAARK</sequence>
<keyword evidence="1" id="KW-0732">Signal</keyword>
<proteinExistence type="predicted"/>
<evidence type="ECO:0000313" key="2">
    <source>
        <dbReference type="EMBL" id="PWN45665.1"/>
    </source>
</evidence>
<protein>
    <recommendedName>
        <fullName evidence="4">Secreted protein</fullName>
    </recommendedName>
</protein>
<feature type="signal peptide" evidence="1">
    <location>
        <begin position="1"/>
        <end position="22"/>
    </location>
</feature>
<evidence type="ECO:0008006" key="4">
    <source>
        <dbReference type="Google" id="ProtNLM"/>
    </source>
</evidence>
<gene>
    <name evidence="2" type="ORF">IE81DRAFT_164841</name>
</gene>
<keyword evidence="3" id="KW-1185">Reference proteome</keyword>
<reference evidence="2 3" key="1">
    <citation type="journal article" date="2018" name="Mol. Biol. Evol.">
        <title>Broad Genomic Sampling Reveals a Smut Pathogenic Ancestry of the Fungal Clade Ustilaginomycotina.</title>
        <authorList>
            <person name="Kijpornyongpan T."/>
            <person name="Mondo S.J."/>
            <person name="Barry K."/>
            <person name="Sandor L."/>
            <person name="Lee J."/>
            <person name="Lipzen A."/>
            <person name="Pangilinan J."/>
            <person name="LaButti K."/>
            <person name="Hainaut M."/>
            <person name="Henrissat B."/>
            <person name="Grigoriev I.V."/>
            <person name="Spatafora J.W."/>
            <person name="Aime M.C."/>
        </authorList>
    </citation>
    <scope>NUCLEOTIDE SEQUENCE [LARGE SCALE GENOMIC DNA]</scope>
    <source>
        <strain evidence="2 3">MCA 4658</strain>
    </source>
</reference>
<dbReference type="GeneID" id="37032437"/>
<evidence type="ECO:0000256" key="1">
    <source>
        <dbReference type="SAM" id="SignalP"/>
    </source>
</evidence>
<evidence type="ECO:0000313" key="3">
    <source>
        <dbReference type="Proteomes" id="UP000245783"/>
    </source>
</evidence>
<name>A0A316WE05_9BASI</name>
<organism evidence="2 3">
    <name type="scientific">Ceraceosorus guamensis</name>
    <dbReference type="NCBI Taxonomy" id="1522189"/>
    <lineage>
        <taxon>Eukaryota</taxon>
        <taxon>Fungi</taxon>
        <taxon>Dikarya</taxon>
        <taxon>Basidiomycota</taxon>
        <taxon>Ustilaginomycotina</taxon>
        <taxon>Exobasidiomycetes</taxon>
        <taxon>Ceraceosorales</taxon>
        <taxon>Ceraceosoraceae</taxon>
        <taxon>Ceraceosorus</taxon>
    </lineage>
</organism>
<dbReference type="RefSeq" id="XP_025372825.1">
    <property type="nucleotide sequence ID" value="XM_025510567.1"/>
</dbReference>